<name>A0ABX8H4G0_9BACT</name>
<protein>
    <submittedName>
        <fullName evidence="2">Uncharacterized protein</fullName>
    </submittedName>
</protein>
<sequence length="556" mass="64069">MKQIFTSILLCILFVTANAQTYHPTFNVGEKEGKGVAETDIGVIGKTDTEIIHLTAKGKGVAMGIDPFGFINPVGIKTKVELNIHLYDYALTLKKELPLGDIKIAGLNNPPEKNFEFTYQDKKKNIWIIYSTNSKGANHLYRTKLNESRTGFEKPILISRQQIGADKINKQSSYSIELSESKDLMCIYSFSSNKKGKSTSTYVEVLDADFNRKWIMYSKVPQYEKNNFTNKLDNTYSKLLNGKNKNTLLSEMGVFHYFNSVTDKKNNNITHILYSFSEGKRNAIIKPITNDKIKKKGLHLVDYNKQLCLIGLYSNKEEKEFVIEGLFIEIMDPVLLKTTSEKMIKFTNNQKKDFLISNYFPETSFQLNKFISKDNKVAKKLEKKSKIEIENDFIAHNVFINNNQSFTFVVESFKESSIISSTTTGGVGSSRFLNYYEDLCFINFTKEGTINWVSNFHKYQKIDDNTFFSRGLFLEQKEDQLLFMYPNLNVDQIQYGEVSLDGKIKAKDIYTLKNKRIEGYWFDPGSFELLTDRQFLGNSIRSFKKRMIMMDLKTVN</sequence>
<keyword evidence="1" id="KW-0732">Signal</keyword>
<evidence type="ECO:0000313" key="3">
    <source>
        <dbReference type="Proteomes" id="UP000682802"/>
    </source>
</evidence>
<dbReference type="Proteomes" id="UP000682802">
    <property type="component" value="Plasmid p1"/>
</dbReference>
<keyword evidence="3" id="KW-1185">Reference proteome</keyword>
<keyword evidence="2" id="KW-0614">Plasmid</keyword>
<evidence type="ECO:0000256" key="1">
    <source>
        <dbReference type="SAM" id="SignalP"/>
    </source>
</evidence>
<reference evidence="2 3" key="1">
    <citation type="submission" date="2021-05" db="EMBL/GenBank/DDBJ databases">
        <title>Comparative genomic studies on the polysaccharide-degrading batcterial strains of the Flammeovirga genus.</title>
        <authorList>
            <person name="Zewei F."/>
            <person name="Zheng Z."/>
            <person name="Yu L."/>
            <person name="Ruyue G."/>
            <person name="Yanhong M."/>
            <person name="Yuanyuan C."/>
            <person name="Jingyan G."/>
            <person name="Wenjun H."/>
        </authorList>
    </citation>
    <scope>NUCLEOTIDE SEQUENCE [LARGE SCALE GENOMIC DNA]</scope>
    <source>
        <strain evidence="2 3">YS10</strain>
        <plasmid evidence="2 3">p1</plasmid>
    </source>
</reference>
<dbReference type="RefSeq" id="WP_144077087.1">
    <property type="nucleotide sequence ID" value="NZ_CP076130.1"/>
</dbReference>
<proteinExistence type="predicted"/>
<accession>A0ABX8H4G0</accession>
<feature type="chain" id="PRO_5045580868" evidence="1">
    <location>
        <begin position="20"/>
        <end position="556"/>
    </location>
</feature>
<organism evidence="2 3">
    <name type="scientific">Flammeovirga kamogawensis</name>
    <dbReference type="NCBI Taxonomy" id="373891"/>
    <lineage>
        <taxon>Bacteria</taxon>
        <taxon>Pseudomonadati</taxon>
        <taxon>Bacteroidota</taxon>
        <taxon>Cytophagia</taxon>
        <taxon>Cytophagales</taxon>
        <taxon>Flammeovirgaceae</taxon>
        <taxon>Flammeovirga</taxon>
    </lineage>
</organism>
<dbReference type="EMBL" id="CP076130">
    <property type="protein sequence ID" value="QWG10593.1"/>
    <property type="molecule type" value="Genomic_DNA"/>
</dbReference>
<gene>
    <name evidence="2" type="ORF">KM029_24735</name>
</gene>
<evidence type="ECO:0000313" key="2">
    <source>
        <dbReference type="EMBL" id="QWG10593.1"/>
    </source>
</evidence>
<geneLocation type="plasmid" evidence="2 3">
    <name>p1</name>
</geneLocation>
<feature type="signal peptide" evidence="1">
    <location>
        <begin position="1"/>
        <end position="19"/>
    </location>
</feature>